<feature type="transmembrane region" description="Helical" evidence="1">
    <location>
        <begin position="360"/>
        <end position="380"/>
    </location>
</feature>
<feature type="transmembrane region" description="Helical" evidence="1">
    <location>
        <begin position="31"/>
        <end position="51"/>
    </location>
</feature>
<protein>
    <submittedName>
        <fullName evidence="2">DUF2079 domain-containing protein</fullName>
    </submittedName>
</protein>
<accession>A0ABX7NV50</accession>
<evidence type="ECO:0000313" key="3">
    <source>
        <dbReference type="Proteomes" id="UP000662747"/>
    </source>
</evidence>
<feature type="transmembrane region" description="Helical" evidence="1">
    <location>
        <begin position="220"/>
        <end position="242"/>
    </location>
</feature>
<feature type="transmembrane region" description="Helical" evidence="1">
    <location>
        <begin position="392"/>
        <end position="409"/>
    </location>
</feature>
<dbReference type="InterPro" id="IPR018650">
    <property type="entry name" value="STSV1_Orf64"/>
</dbReference>
<evidence type="ECO:0000313" key="2">
    <source>
        <dbReference type="EMBL" id="QSQ22281.1"/>
    </source>
</evidence>
<keyword evidence="1" id="KW-0812">Transmembrane</keyword>
<feature type="transmembrane region" description="Helical" evidence="1">
    <location>
        <begin position="168"/>
        <end position="186"/>
    </location>
</feature>
<feature type="transmembrane region" description="Helical" evidence="1">
    <location>
        <begin position="136"/>
        <end position="156"/>
    </location>
</feature>
<sequence>MTVYVIGVSIVFCLVTPLSWLHGELGAVRNWQTVFNPVLAFVIAWNGLYRGESVSLPVAVKRFFALSIFVFCLSVQLGRFFNFEVNGVDFSIFDWMLFNSNHGRWGYSPIYDVNHFGVHATYVLLPLMLLHRLFEGPLLLCMVTVLAVGGAAYPLWRLGRHAGLHEGLCVLLVLAYLTNPVTSILLDGGFRPEVFFPLFGLLFVDGWVERRPALWVPSLIAFLAIKEDAAFYVAAFAVGVWLFERERWKPAAAMLVGAIALFIFNVKYFQPLMLRGSAFAVPSYVSFWGQYGQTLPEILGNMARSPLRLARDILTSGWSRMFGAALFLPLLGRLAVPPMLPTIFLLGSASYPVMHEYRMYYPVTLLPFFFLGLVESWRVLGRSSRWSAWREALLVVALLLFPIVGRGYARFTRPPMEVHEALSSVRARLARETGPICVQTVIYPHLPYQLSMRPLFNDCWGHPEWPMLINLRLNTSPYERYALEAWVAEARRDGRVEELGGGFLLILKPDDSSRRHPGSG</sequence>
<organism evidence="2 3">
    <name type="scientific">Pyxidicoccus parkwayensis</name>
    <dbReference type="NCBI Taxonomy" id="2813578"/>
    <lineage>
        <taxon>Bacteria</taxon>
        <taxon>Pseudomonadati</taxon>
        <taxon>Myxococcota</taxon>
        <taxon>Myxococcia</taxon>
        <taxon>Myxococcales</taxon>
        <taxon>Cystobacterineae</taxon>
        <taxon>Myxococcaceae</taxon>
        <taxon>Pyxidicoccus</taxon>
    </lineage>
</organism>
<keyword evidence="1" id="KW-0472">Membrane</keyword>
<evidence type="ECO:0000256" key="1">
    <source>
        <dbReference type="SAM" id="Phobius"/>
    </source>
</evidence>
<feature type="transmembrane region" description="Helical" evidence="1">
    <location>
        <begin position="248"/>
        <end position="266"/>
    </location>
</feature>
<keyword evidence="3" id="KW-1185">Reference proteome</keyword>
<feature type="transmembrane region" description="Helical" evidence="1">
    <location>
        <begin position="321"/>
        <end position="340"/>
    </location>
</feature>
<reference evidence="2 3" key="1">
    <citation type="submission" date="2021-02" db="EMBL/GenBank/DDBJ databases">
        <title>De Novo genome assembly of isolated myxobacteria.</title>
        <authorList>
            <person name="Stevens D.C."/>
        </authorList>
    </citation>
    <scope>NUCLEOTIDE SEQUENCE [LARGE SCALE GENOMIC DNA]</scope>
    <source>
        <strain evidence="3">SCPEA02</strain>
    </source>
</reference>
<dbReference type="RefSeq" id="WP_206723858.1">
    <property type="nucleotide sequence ID" value="NZ_CP071090.1"/>
</dbReference>
<dbReference type="Proteomes" id="UP000662747">
    <property type="component" value="Chromosome"/>
</dbReference>
<dbReference type="EMBL" id="CP071090">
    <property type="protein sequence ID" value="QSQ22281.1"/>
    <property type="molecule type" value="Genomic_DNA"/>
</dbReference>
<feature type="transmembrane region" description="Helical" evidence="1">
    <location>
        <begin position="63"/>
        <end position="81"/>
    </location>
</feature>
<dbReference type="Pfam" id="PF09852">
    <property type="entry name" value="DUF2079"/>
    <property type="match status" value="1"/>
</dbReference>
<name>A0ABX7NV50_9BACT</name>
<gene>
    <name evidence="2" type="ORF">JY651_45365</name>
</gene>
<proteinExistence type="predicted"/>
<keyword evidence="1" id="KW-1133">Transmembrane helix</keyword>